<keyword evidence="1" id="KW-0723">Serine/threonine-protein kinase</keyword>
<dbReference type="Gene3D" id="3.30.565.10">
    <property type="entry name" value="Histidine kinase-like ATPase, C-terminal domain"/>
    <property type="match status" value="1"/>
</dbReference>
<dbReference type="Pfam" id="PF13581">
    <property type="entry name" value="HATPase_c_2"/>
    <property type="match status" value="1"/>
</dbReference>
<dbReference type="CDD" id="cd16936">
    <property type="entry name" value="HATPase_RsbW-like"/>
    <property type="match status" value="1"/>
</dbReference>
<protein>
    <recommendedName>
        <fullName evidence="2">Histidine kinase/HSP90-like ATPase domain-containing protein</fullName>
    </recommendedName>
</protein>
<dbReference type="EMBL" id="LJGZ01000004">
    <property type="protein sequence ID" value="OEV22277.1"/>
    <property type="molecule type" value="Genomic_DNA"/>
</dbReference>
<evidence type="ECO:0000313" key="4">
    <source>
        <dbReference type="Proteomes" id="UP000175971"/>
    </source>
</evidence>
<proteinExistence type="predicted"/>
<dbReference type="PANTHER" id="PTHR35526:SF3">
    <property type="entry name" value="ANTI-SIGMA-F FACTOR RSBW"/>
    <property type="match status" value="1"/>
</dbReference>
<reference evidence="3 4" key="1">
    <citation type="journal article" date="2016" name="Front. Microbiol.">
        <title>Comparative Genomics Analysis of Streptomyces Species Reveals Their Adaptation to the Marine Environment and Their Diversity at the Genomic Level.</title>
        <authorList>
            <person name="Tian X."/>
            <person name="Zhang Z."/>
            <person name="Yang T."/>
            <person name="Chen M."/>
            <person name="Li J."/>
            <person name="Chen F."/>
            <person name="Yang J."/>
            <person name="Li W."/>
            <person name="Zhang B."/>
            <person name="Zhang Z."/>
            <person name="Wu J."/>
            <person name="Zhang C."/>
            <person name="Long L."/>
            <person name="Xiao J."/>
        </authorList>
    </citation>
    <scope>NUCLEOTIDE SEQUENCE [LARGE SCALE GENOMIC DNA]</scope>
    <source>
        <strain evidence="3 4">SCSIO M10372</strain>
    </source>
</reference>
<organism evidence="3 4">
    <name type="scientific">Streptomyces nanshensis</name>
    <dbReference type="NCBI Taxonomy" id="518642"/>
    <lineage>
        <taxon>Bacteria</taxon>
        <taxon>Bacillati</taxon>
        <taxon>Actinomycetota</taxon>
        <taxon>Actinomycetes</taxon>
        <taxon>Kitasatosporales</taxon>
        <taxon>Streptomycetaceae</taxon>
        <taxon>Streptomyces</taxon>
    </lineage>
</organism>
<dbReference type="SUPFAM" id="SSF55874">
    <property type="entry name" value="ATPase domain of HSP90 chaperone/DNA topoisomerase II/histidine kinase"/>
    <property type="match status" value="1"/>
</dbReference>
<keyword evidence="1" id="KW-0808">Transferase</keyword>
<evidence type="ECO:0000256" key="1">
    <source>
        <dbReference type="ARBA" id="ARBA00022527"/>
    </source>
</evidence>
<dbReference type="Proteomes" id="UP000175971">
    <property type="component" value="Unassembled WGS sequence"/>
</dbReference>
<accession>A0A1E7M1G7</accession>
<comment type="caution">
    <text evidence="3">The sequence shown here is derived from an EMBL/GenBank/DDBJ whole genome shotgun (WGS) entry which is preliminary data.</text>
</comment>
<dbReference type="InterPro" id="IPR050267">
    <property type="entry name" value="Anti-sigma-factor_SerPK"/>
</dbReference>
<dbReference type="RefSeq" id="WP_070199347.1">
    <property type="nucleotide sequence ID" value="NZ_LJGZ01000004.1"/>
</dbReference>
<dbReference type="InterPro" id="IPR003594">
    <property type="entry name" value="HATPase_dom"/>
</dbReference>
<keyword evidence="1" id="KW-0418">Kinase</keyword>
<dbReference type="InterPro" id="IPR036890">
    <property type="entry name" value="HATPase_C_sf"/>
</dbReference>
<feature type="domain" description="Histidine kinase/HSP90-like ATPase" evidence="2">
    <location>
        <begin position="25"/>
        <end position="127"/>
    </location>
</feature>
<evidence type="ECO:0000259" key="2">
    <source>
        <dbReference type="Pfam" id="PF13581"/>
    </source>
</evidence>
<dbReference type="PANTHER" id="PTHR35526">
    <property type="entry name" value="ANTI-SIGMA-F FACTOR RSBW-RELATED"/>
    <property type="match status" value="1"/>
</dbReference>
<name>A0A1E7M1G7_9ACTN</name>
<dbReference type="OrthoDB" id="3871846at2"/>
<keyword evidence="4" id="KW-1185">Reference proteome</keyword>
<gene>
    <name evidence="3" type="ORF">AN221_01005</name>
</gene>
<dbReference type="PATRIC" id="fig|518642.7.peg.2235"/>
<sequence>MTATAPTPGPTNPLGGEAYRLTLPNTATAPRIARDFLTSLLGVSRHSKLIDDARLCVTELVTNAHCHTRTPQIRVHVAVNRKRVTVAVTDDGGPLDVDKAFGTLGTALAAGPEQESGRGLALVESLALAWGTGRGGGQYPDRTVVWFTLGRPEAAA</sequence>
<evidence type="ECO:0000313" key="3">
    <source>
        <dbReference type="EMBL" id="OEV22277.1"/>
    </source>
</evidence>
<dbReference type="AlphaFoldDB" id="A0A1E7M1G7"/>
<dbReference type="GO" id="GO:0004674">
    <property type="term" value="F:protein serine/threonine kinase activity"/>
    <property type="evidence" value="ECO:0007669"/>
    <property type="project" value="UniProtKB-KW"/>
</dbReference>